<dbReference type="SUPFAM" id="SSF46894">
    <property type="entry name" value="C-terminal effector domain of the bipartite response regulators"/>
    <property type="match status" value="1"/>
</dbReference>
<dbReference type="EMBL" id="PNCI01000010">
    <property type="protein sequence ID" value="TMP30820.1"/>
    <property type="molecule type" value="Genomic_DNA"/>
</dbReference>
<dbReference type="SUPFAM" id="SSF48452">
    <property type="entry name" value="TPR-like"/>
    <property type="match status" value="1"/>
</dbReference>
<dbReference type="SMART" id="SM00862">
    <property type="entry name" value="Trans_reg_C"/>
    <property type="match status" value="1"/>
</dbReference>
<reference evidence="5 6" key="1">
    <citation type="submission" date="2018-01" db="EMBL/GenBank/DDBJ databases">
        <authorList>
            <person name="Paulsen S."/>
            <person name="Gram L.K."/>
        </authorList>
    </citation>
    <scope>NUCLEOTIDE SEQUENCE [LARGE SCALE GENOMIC DNA]</scope>
    <source>
        <strain evidence="5 6">S2676</strain>
    </source>
</reference>
<protein>
    <recommendedName>
        <fullName evidence="4">OmpR/PhoB-type domain-containing protein</fullName>
    </recommendedName>
</protein>
<comment type="caution">
    <text evidence="5">The sequence shown here is derived from an EMBL/GenBank/DDBJ whole genome shotgun (WGS) entry which is preliminary data.</text>
</comment>
<keyword evidence="3" id="KW-0472">Membrane</keyword>
<evidence type="ECO:0000313" key="6">
    <source>
        <dbReference type="Proteomes" id="UP000310249"/>
    </source>
</evidence>
<dbReference type="GO" id="GO:0006355">
    <property type="term" value="P:regulation of DNA-templated transcription"/>
    <property type="evidence" value="ECO:0007669"/>
    <property type="project" value="InterPro"/>
</dbReference>
<dbReference type="InterPro" id="IPR036388">
    <property type="entry name" value="WH-like_DNA-bd_sf"/>
</dbReference>
<dbReference type="Gene3D" id="1.25.40.10">
    <property type="entry name" value="Tetratricopeptide repeat domain"/>
    <property type="match status" value="1"/>
</dbReference>
<dbReference type="OrthoDB" id="9180348at2"/>
<feature type="transmembrane region" description="Helical" evidence="3">
    <location>
        <begin position="114"/>
        <end position="137"/>
    </location>
</feature>
<dbReference type="RefSeq" id="WP_138550976.1">
    <property type="nucleotide sequence ID" value="NZ_PNCH01000016.1"/>
</dbReference>
<evidence type="ECO:0000259" key="4">
    <source>
        <dbReference type="PROSITE" id="PS51755"/>
    </source>
</evidence>
<dbReference type="PROSITE" id="PS51755">
    <property type="entry name" value="OMPR_PHOB"/>
    <property type="match status" value="1"/>
</dbReference>
<dbReference type="Proteomes" id="UP000310249">
    <property type="component" value="Unassembled WGS sequence"/>
</dbReference>
<evidence type="ECO:0000256" key="2">
    <source>
        <dbReference type="PROSITE-ProRule" id="PRU01091"/>
    </source>
</evidence>
<keyword evidence="3" id="KW-1133">Transmembrane helix</keyword>
<evidence type="ECO:0000256" key="1">
    <source>
        <dbReference type="ARBA" id="ARBA00023125"/>
    </source>
</evidence>
<organism evidence="5 6">
    <name type="scientific">Pseudoalteromonas rubra</name>
    <dbReference type="NCBI Taxonomy" id="43658"/>
    <lineage>
        <taxon>Bacteria</taxon>
        <taxon>Pseudomonadati</taxon>
        <taxon>Pseudomonadota</taxon>
        <taxon>Gammaproteobacteria</taxon>
        <taxon>Alteromonadales</taxon>
        <taxon>Pseudoalteromonadaceae</taxon>
        <taxon>Pseudoalteromonas</taxon>
    </lineage>
</organism>
<dbReference type="GO" id="GO:0000160">
    <property type="term" value="P:phosphorelay signal transduction system"/>
    <property type="evidence" value="ECO:0007669"/>
    <property type="project" value="InterPro"/>
</dbReference>
<gene>
    <name evidence="5" type="ORF">CWB99_05660</name>
</gene>
<feature type="domain" description="OmpR/PhoB-type" evidence="4">
    <location>
        <begin position="4"/>
        <end position="102"/>
    </location>
</feature>
<reference evidence="6" key="2">
    <citation type="submission" date="2019-06" db="EMBL/GenBank/DDBJ databases">
        <title>Co-occurence of chitin degradation, pigmentation and bioactivity in marine Pseudoalteromonas.</title>
        <authorList>
            <person name="Sonnenschein E.C."/>
            <person name="Bech P.K."/>
        </authorList>
    </citation>
    <scope>NUCLEOTIDE SEQUENCE [LARGE SCALE GENOMIC DNA]</scope>
    <source>
        <strain evidence="6">S2676</strain>
    </source>
</reference>
<name>A0A5S3WQC7_9GAMM</name>
<sequence length="458" mass="51802">MATVNIIAKPDWVINHQHQQLYSGQRVISLDDKQYALLILLMDNANMDVTKEQIFTTLWPGRVVSEDAIYVTVTGLRKLLGDNVKQPSYIKTISGVGYRWIGPKIGADKPVFSGYLMLSATILLLGTVFLGSQLSVFSAPAPMSPEQSETFQKARYLLNHQPESVGQSITLLQQLTLTRSDLIEPQVWLADAYLRQLLEDPQSNAHHRNRAHALLKSVLAKTPEHLKANLLMARLYLLIDFEPQAARRYFKAALGHAEGHHWLGQFLLATGDFQGALAHIEQYRLLEPNGYSSESVAWVYTMSQRHEAALEALLKLKPYSDTSRFYHTCLRTVYEQLGEYDKAFAQMLWVMQDAGYSSALMAQVESAYARDGLPGVYRWLLHEDPLRAEIGHYTPPMSLARYAVMAGEPDLAVEYLEQALERRQQAVLWAAVDPVFTPLHQYPPYQTFVSRIGILTLE</sequence>
<dbReference type="NCBIfam" id="NF047558">
    <property type="entry name" value="TPR_END_plus"/>
    <property type="match status" value="1"/>
</dbReference>
<dbReference type="CDD" id="cd00383">
    <property type="entry name" value="trans_reg_C"/>
    <property type="match status" value="1"/>
</dbReference>
<dbReference type="InterPro" id="IPR001867">
    <property type="entry name" value="OmpR/PhoB-type_DNA-bd"/>
</dbReference>
<keyword evidence="3" id="KW-0812">Transmembrane</keyword>
<dbReference type="Pfam" id="PF00486">
    <property type="entry name" value="Trans_reg_C"/>
    <property type="match status" value="1"/>
</dbReference>
<evidence type="ECO:0000256" key="3">
    <source>
        <dbReference type="SAM" id="Phobius"/>
    </source>
</evidence>
<dbReference type="Gene3D" id="1.10.10.10">
    <property type="entry name" value="Winged helix-like DNA-binding domain superfamily/Winged helix DNA-binding domain"/>
    <property type="match status" value="1"/>
</dbReference>
<proteinExistence type="predicted"/>
<evidence type="ECO:0000313" key="5">
    <source>
        <dbReference type="EMBL" id="TMP30820.1"/>
    </source>
</evidence>
<dbReference type="InterPro" id="IPR016032">
    <property type="entry name" value="Sig_transdc_resp-reg_C-effctor"/>
</dbReference>
<accession>A0A5S3WQC7</accession>
<dbReference type="InterPro" id="IPR011990">
    <property type="entry name" value="TPR-like_helical_dom_sf"/>
</dbReference>
<feature type="DNA-binding region" description="OmpR/PhoB-type" evidence="2">
    <location>
        <begin position="4"/>
        <end position="102"/>
    </location>
</feature>
<dbReference type="AlphaFoldDB" id="A0A5S3WQC7"/>
<dbReference type="GO" id="GO:0003677">
    <property type="term" value="F:DNA binding"/>
    <property type="evidence" value="ECO:0007669"/>
    <property type="project" value="UniProtKB-UniRule"/>
</dbReference>
<keyword evidence="1 2" id="KW-0238">DNA-binding</keyword>